<evidence type="ECO:0000256" key="9">
    <source>
        <dbReference type="ARBA" id="ARBA00023136"/>
    </source>
</evidence>
<evidence type="ECO:0008006" key="16">
    <source>
        <dbReference type="Google" id="ProtNLM"/>
    </source>
</evidence>
<dbReference type="Proteomes" id="UP001549921">
    <property type="component" value="Unassembled WGS sequence"/>
</dbReference>
<evidence type="ECO:0000256" key="10">
    <source>
        <dbReference type="ARBA" id="ARBA00023201"/>
    </source>
</evidence>
<sequence length="515" mass="59832">MKEPRAWENRPSFKRKRDNYGRKLRKKKLIKYLLNELRTCTTHGLPYIANTEIHWLERVFWAVSFLLAVAITIALLYKQYYRFSSSPIVTSVEMDYFNWNVSYPAITLCPMYKIEDDDLKEIVNETMENTGEDIDTQLRVLTTISYDTADVVDFDSLEVSSVIKPTDYAMLAAMIFKKFDNNSLTTSTNWPVTVEAAMTEMGMCHVINSNVAQLDNPLKYITAKYAKKNIDLSVHERDFFIQLVNYADVYKVFIHSPDELIQSSTPSYTSRSSNYIYFGVKVWSTRISDRLRKYPLSVRNCRFLNEPINKRYPIYTYSHCLIECRIKMILELCGCIPHFYRRLDHEKVCNLSELPCFVEHKPEFIKLSVSDETLSNLTESRNRGKLPRAPRDCGCLSSCESDIFTKDHETFTPQEDHNSMRVGISAYPKVRIVKDTIINLYDIILRSGGVINLCIGASVISLAELLVLIIKVILHYTVIVLSVIIRMCRYIIPRVRMWSMLRKKGNNNNNYVKVK</sequence>
<evidence type="ECO:0000256" key="3">
    <source>
        <dbReference type="ARBA" id="ARBA00022448"/>
    </source>
</evidence>
<evidence type="ECO:0000256" key="1">
    <source>
        <dbReference type="ARBA" id="ARBA00004141"/>
    </source>
</evidence>
<evidence type="ECO:0000256" key="4">
    <source>
        <dbReference type="ARBA" id="ARBA00022461"/>
    </source>
</evidence>
<evidence type="ECO:0000256" key="5">
    <source>
        <dbReference type="ARBA" id="ARBA00022692"/>
    </source>
</evidence>
<proteinExistence type="inferred from homology"/>
<evidence type="ECO:0000256" key="2">
    <source>
        <dbReference type="ARBA" id="ARBA00007193"/>
    </source>
</evidence>
<keyword evidence="9 13" id="KW-0472">Membrane</keyword>
<evidence type="ECO:0000256" key="11">
    <source>
        <dbReference type="ARBA" id="ARBA00023303"/>
    </source>
</evidence>
<accession>A0ABD0SNA1</accession>
<protein>
    <recommendedName>
        <fullName evidence="16">Sodium channel protein Nach</fullName>
    </recommendedName>
</protein>
<keyword evidence="8 12" id="KW-0406">Ion transport</keyword>
<keyword evidence="10 12" id="KW-0739">Sodium transport</keyword>
<comment type="subcellular location">
    <subcellularLocation>
        <location evidence="1">Membrane</location>
        <topology evidence="1">Multi-pass membrane protein</topology>
    </subcellularLocation>
</comment>
<evidence type="ECO:0000313" key="15">
    <source>
        <dbReference type="Proteomes" id="UP001549921"/>
    </source>
</evidence>
<keyword evidence="7" id="KW-0915">Sodium</keyword>
<gene>
    <name evidence="14" type="ORF">ABMA28_005704</name>
</gene>
<name>A0ABD0SNA1_LOXSC</name>
<evidence type="ECO:0000256" key="7">
    <source>
        <dbReference type="ARBA" id="ARBA00023053"/>
    </source>
</evidence>
<keyword evidence="4 12" id="KW-0894">Sodium channel</keyword>
<comment type="caution">
    <text evidence="14">The sequence shown here is derived from an EMBL/GenBank/DDBJ whole genome shotgun (WGS) entry which is preliminary data.</text>
</comment>
<evidence type="ECO:0000256" key="8">
    <source>
        <dbReference type="ARBA" id="ARBA00023065"/>
    </source>
</evidence>
<dbReference type="Gene3D" id="1.10.287.820">
    <property type="entry name" value="Acid-sensing ion channel domain"/>
    <property type="match status" value="1"/>
</dbReference>
<evidence type="ECO:0000313" key="14">
    <source>
        <dbReference type="EMBL" id="KAL0821072.1"/>
    </source>
</evidence>
<feature type="transmembrane region" description="Helical" evidence="13">
    <location>
        <begin position="59"/>
        <end position="77"/>
    </location>
</feature>
<feature type="transmembrane region" description="Helical" evidence="13">
    <location>
        <begin position="473"/>
        <end position="492"/>
    </location>
</feature>
<evidence type="ECO:0000256" key="12">
    <source>
        <dbReference type="RuleBase" id="RU000679"/>
    </source>
</evidence>
<keyword evidence="6 13" id="KW-1133">Transmembrane helix</keyword>
<keyword evidence="3 12" id="KW-0813">Transport</keyword>
<dbReference type="AlphaFoldDB" id="A0ABD0SNA1"/>
<keyword evidence="5 12" id="KW-0812">Transmembrane</keyword>
<organism evidence="14 15">
    <name type="scientific">Loxostege sticticalis</name>
    <name type="common">Beet webworm moth</name>
    <dbReference type="NCBI Taxonomy" id="481309"/>
    <lineage>
        <taxon>Eukaryota</taxon>
        <taxon>Metazoa</taxon>
        <taxon>Ecdysozoa</taxon>
        <taxon>Arthropoda</taxon>
        <taxon>Hexapoda</taxon>
        <taxon>Insecta</taxon>
        <taxon>Pterygota</taxon>
        <taxon>Neoptera</taxon>
        <taxon>Endopterygota</taxon>
        <taxon>Lepidoptera</taxon>
        <taxon>Glossata</taxon>
        <taxon>Ditrysia</taxon>
        <taxon>Pyraloidea</taxon>
        <taxon>Crambidae</taxon>
        <taxon>Pyraustinae</taxon>
        <taxon>Loxostege</taxon>
    </lineage>
</organism>
<dbReference type="GO" id="GO:0005272">
    <property type="term" value="F:sodium channel activity"/>
    <property type="evidence" value="ECO:0007669"/>
    <property type="project" value="UniProtKB-KW"/>
</dbReference>
<reference evidence="14 15" key="1">
    <citation type="submission" date="2024-06" db="EMBL/GenBank/DDBJ databases">
        <title>A chromosome-level genome assembly of beet webworm, Loxostege sticticalis.</title>
        <authorList>
            <person name="Zhang Y."/>
        </authorList>
    </citation>
    <scope>NUCLEOTIDE SEQUENCE [LARGE SCALE GENOMIC DNA]</scope>
    <source>
        <strain evidence="14">AQ028</strain>
        <tissue evidence="14">Male pupae</tissue>
    </source>
</reference>
<keyword evidence="11 12" id="KW-0407">Ion channel</keyword>
<dbReference type="GO" id="GO:0016020">
    <property type="term" value="C:membrane"/>
    <property type="evidence" value="ECO:0007669"/>
    <property type="project" value="UniProtKB-SubCell"/>
</dbReference>
<dbReference type="PANTHER" id="PTHR11690">
    <property type="entry name" value="AMILORIDE-SENSITIVE SODIUM CHANNEL-RELATED"/>
    <property type="match status" value="1"/>
</dbReference>
<evidence type="ECO:0000256" key="13">
    <source>
        <dbReference type="SAM" id="Phobius"/>
    </source>
</evidence>
<dbReference type="Pfam" id="PF00858">
    <property type="entry name" value="ASC"/>
    <property type="match status" value="1"/>
</dbReference>
<dbReference type="InterPro" id="IPR001873">
    <property type="entry name" value="ENaC"/>
</dbReference>
<dbReference type="EMBL" id="JBEDNZ010000018">
    <property type="protein sequence ID" value="KAL0821072.1"/>
    <property type="molecule type" value="Genomic_DNA"/>
</dbReference>
<dbReference type="PANTHER" id="PTHR11690:SF240">
    <property type="entry name" value="PICKPOCKET 25-RELATED"/>
    <property type="match status" value="1"/>
</dbReference>
<evidence type="ECO:0000256" key="6">
    <source>
        <dbReference type="ARBA" id="ARBA00022989"/>
    </source>
</evidence>
<comment type="similarity">
    <text evidence="2 12">Belongs to the amiloride-sensitive sodium channel (TC 1.A.6) family.</text>
</comment>